<evidence type="ECO:0000259" key="3">
    <source>
        <dbReference type="PROSITE" id="PS50137"/>
    </source>
</evidence>
<dbReference type="InterPro" id="IPR051247">
    <property type="entry name" value="RLC_Component"/>
</dbReference>
<dbReference type="GO" id="GO:0035197">
    <property type="term" value="F:siRNA binding"/>
    <property type="evidence" value="ECO:0007669"/>
    <property type="project" value="TreeGrafter"/>
</dbReference>
<protein>
    <submittedName>
        <fullName evidence="4">Interferon-inducible double stranded RNA-dependent protein kinase activator A A</fullName>
    </submittedName>
</protein>
<gene>
    <name evidence="4" type="primary">prkra-a_3</name>
</gene>
<dbReference type="CDD" id="cd19861">
    <property type="entry name" value="DSRM_STAU_rpt5"/>
    <property type="match status" value="1"/>
</dbReference>
<proteinExistence type="predicted"/>
<dbReference type="Gene3D" id="3.30.160.20">
    <property type="match status" value="3"/>
</dbReference>
<dbReference type="SUPFAM" id="SSF54768">
    <property type="entry name" value="dsRNA-binding domain-like"/>
    <property type="match status" value="2"/>
</dbReference>
<dbReference type="Pfam" id="PF00035">
    <property type="entry name" value="dsrm"/>
    <property type="match status" value="1"/>
</dbReference>
<evidence type="ECO:0000256" key="2">
    <source>
        <dbReference type="PROSITE-ProRule" id="PRU00266"/>
    </source>
</evidence>
<organism evidence="4">
    <name type="scientific">Melanaphis sacchari</name>
    <dbReference type="NCBI Taxonomy" id="742174"/>
    <lineage>
        <taxon>Eukaryota</taxon>
        <taxon>Metazoa</taxon>
        <taxon>Ecdysozoa</taxon>
        <taxon>Arthropoda</taxon>
        <taxon>Hexapoda</taxon>
        <taxon>Insecta</taxon>
        <taxon>Pterygota</taxon>
        <taxon>Neoptera</taxon>
        <taxon>Paraneoptera</taxon>
        <taxon>Hemiptera</taxon>
        <taxon>Sternorrhyncha</taxon>
        <taxon>Aphidomorpha</taxon>
        <taxon>Aphidoidea</taxon>
        <taxon>Aphididae</taxon>
        <taxon>Aphidini</taxon>
        <taxon>Melanaphis</taxon>
    </lineage>
</organism>
<evidence type="ECO:0000313" key="4">
    <source>
        <dbReference type="EMBL" id="MBW11860.1"/>
    </source>
</evidence>
<name>A0A2H8TCN7_9HEMI</name>
<keyword evidence="1 2" id="KW-0694">RNA-binding</keyword>
<dbReference type="AlphaFoldDB" id="A0A2H8TCN7"/>
<dbReference type="PANTHER" id="PTHR46205:SF3">
    <property type="entry name" value="LOQUACIOUS, ISOFORM B"/>
    <property type="match status" value="1"/>
</dbReference>
<evidence type="ECO:0000256" key="1">
    <source>
        <dbReference type="ARBA" id="ARBA00022884"/>
    </source>
</evidence>
<dbReference type="GO" id="GO:0070920">
    <property type="term" value="P:regulation of regulatory ncRNA processing"/>
    <property type="evidence" value="ECO:0007669"/>
    <property type="project" value="TreeGrafter"/>
</dbReference>
<dbReference type="PANTHER" id="PTHR46205">
    <property type="entry name" value="LOQUACIOUS, ISOFORM B"/>
    <property type="match status" value="1"/>
</dbReference>
<keyword evidence="4" id="KW-0808">Transferase</keyword>
<reference evidence="4" key="1">
    <citation type="submission" date="2017-10" db="EMBL/GenBank/DDBJ databases">
        <title>Transcriptome Assembly of Sugarcane Aphid Adults.</title>
        <authorList>
            <person name="Scully E.D."/>
            <person name="Palmer N.A."/>
            <person name="Geib S.M."/>
            <person name="Sarath G."/>
            <person name="Sattler S.E."/>
        </authorList>
    </citation>
    <scope>NUCLEOTIDE SEQUENCE</scope>
    <source>
        <tissue evidence="4">Whole body</tissue>
    </source>
</reference>
<dbReference type="PROSITE" id="PS50137">
    <property type="entry name" value="DS_RBD"/>
    <property type="match status" value="2"/>
</dbReference>
<dbReference type="SMART" id="SM00358">
    <property type="entry name" value="DSRM"/>
    <property type="match status" value="2"/>
</dbReference>
<feature type="domain" description="DRBM" evidence="3">
    <location>
        <begin position="19"/>
        <end position="88"/>
    </location>
</feature>
<dbReference type="OrthoDB" id="10056847at2759"/>
<dbReference type="GO" id="GO:0070578">
    <property type="term" value="C:RISC-loading complex"/>
    <property type="evidence" value="ECO:0007669"/>
    <property type="project" value="TreeGrafter"/>
</dbReference>
<dbReference type="GO" id="GO:0016442">
    <property type="term" value="C:RISC complex"/>
    <property type="evidence" value="ECO:0007669"/>
    <property type="project" value="TreeGrafter"/>
</dbReference>
<dbReference type="GO" id="GO:0016301">
    <property type="term" value="F:kinase activity"/>
    <property type="evidence" value="ECO:0007669"/>
    <property type="project" value="UniProtKB-KW"/>
</dbReference>
<feature type="domain" description="DRBM" evidence="3">
    <location>
        <begin position="143"/>
        <end position="212"/>
    </location>
</feature>
<dbReference type="EMBL" id="GFXV01000055">
    <property type="protein sequence ID" value="MBW11860.1"/>
    <property type="molecule type" value="Transcribed_RNA"/>
</dbReference>
<dbReference type="GO" id="GO:0005737">
    <property type="term" value="C:cytoplasm"/>
    <property type="evidence" value="ECO:0007669"/>
    <property type="project" value="TreeGrafter"/>
</dbReference>
<dbReference type="GO" id="GO:0030422">
    <property type="term" value="P:siRNA processing"/>
    <property type="evidence" value="ECO:0007669"/>
    <property type="project" value="TreeGrafter"/>
</dbReference>
<sequence length="353" mass="40073">MTLDQNYHINSNETNITINYIGKLQEMCVARGWELPKYEYHQEYDNKNKNCLFYATCSIGPYRSIGAGITKKIAKNQTAQIVFNQINMDQDKTNGTSTSNASSEKSIDSVHDLRINKVINDTANMTLDQNYYINSNETKMPINYIGKLQEICVACGRELPKYEYHQEYDNINKKYLYSVICSVGPYKSTGLADAKQVAKKQAAQLVLNQINMNQQKTSTPSRNFTHETADNSMGDMITPTNIDLCNIFKLTNLYSNQLLSSKNECVQKLKKCNSLDELNMSAFDFLTKLANEEVFGTTYIQYQKDSYEVYMSLEITTLTPTPVLVCLSTGKTEEEAQNAAAKCALKYIKRILI</sequence>
<dbReference type="GO" id="GO:0003725">
    <property type="term" value="F:double-stranded RNA binding"/>
    <property type="evidence" value="ECO:0007669"/>
    <property type="project" value="TreeGrafter"/>
</dbReference>
<keyword evidence="4" id="KW-0418">Kinase</keyword>
<dbReference type="GO" id="GO:0005634">
    <property type="term" value="C:nucleus"/>
    <property type="evidence" value="ECO:0007669"/>
    <property type="project" value="TreeGrafter"/>
</dbReference>
<accession>A0A2H8TCN7</accession>
<dbReference type="InterPro" id="IPR014720">
    <property type="entry name" value="dsRBD_dom"/>
</dbReference>